<dbReference type="AlphaFoldDB" id="A0A1M4ENN4"/>
<dbReference type="Gene3D" id="3.90.1570.10">
    <property type="entry name" value="tt1808, chain A"/>
    <property type="match status" value="1"/>
</dbReference>
<dbReference type="InterPro" id="IPR008538">
    <property type="entry name" value="Uma2"/>
</dbReference>
<dbReference type="InterPro" id="IPR012296">
    <property type="entry name" value="Nuclease_put_TT1808"/>
</dbReference>
<dbReference type="InterPro" id="IPR011335">
    <property type="entry name" value="Restrct_endonuc-II-like"/>
</dbReference>
<accession>A0A1M4ENN4</accession>
<dbReference type="RefSeq" id="WP_225269030.1">
    <property type="nucleotide sequence ID" value="NZ_CP084058.1"/>
</dbReference>
<dbReference type="SUPFAM" id="SSF52980">
    <property type="entry name" value="Restriction endonuclease-like"/>
    <property type="match status" value="1"/>
</dbReference>
<dbReference type="EMBL" id="LT559118">
    <property type="protein sequence ID" value="SBP00439.1"/>
    <property type="molecule type" value="Genomic_DNA"/>
</dbReference>
<reference evidence="2" key="1">
    <citation type="submission" date="2016-04" db="EMBL/GenBank/DDBJ databases">
        <authorList>
            <person name="Evans L.H."/>
            <person name="Alamgir A."/>
            <person name="Owens N."/>
            <person name="Weber N.D."/>
            <person name="Virtaneva K."/>
            <person name="Barbian K."/>
            <person name="Babar A."/>
            <person name="Rosenke K."/>
        </authorList>
    </citation>
    <scope>NUCLEOTIDE SEQUENCE</scope>
    <source>
        <strain evidence="2">Nono1</strain>
    </source>
</reference>
<gene>
    <name evidence="2" type="ORF">BN4615_P9955</name>
</gene>
<protein>
    <recommendedName>
        <fullName evidence="1">Putative restriction endonuclease domain-containing protein</fullName>
    </recommendedName>
</protein>
<evidence type="ECO:0000259" key="1">
    <source>
        <dbReference type="Pfam" id="PF05685"/>
    </source>
</evidence>
<name>A0A1M4ENN4_9ACTN</name>
<evidence type="ECO:0000313" key="2">
    <source>
        <dbReference type="EMBL" id="SBP00439.1"/>
    </source>
</evidence>
<dbReference type="PANTHER" id="PTHR35400">
    <property type="entry name" value="SLR1083 PROTEIN"/>
    <property type="match status" value="1"/>
</dbReference>
<proteinExistence type="predicted"/>
<feature type="domain" description="Putative restriction endonuclease" evidence="1">
    <location>
        <begin position="15"/>
        <end position="171"/>
    </location>
</feature>
<dbReference type="PANTHER" id="PTHR35400:SF3">
    <property type="entry name" value="SLL1072 PROTEIN"/>
    <property type="match status" value="1"/>
</dbReference>
<dbReference type="Pfam" id="PF05685">
    <property type="entry name" value="Uma2"/>
    <property type="match status" value="1"/>
</dbReference>
<sequence length="179" mass="20299">MAAPLEERFRTVRELHPEYRVETVRGRIVVNEAGTWQHNMSLFRVLRALLGPTVERGWQIWPNITIHLGRQADRYIPDLTVVPQSPRLHKEYAVHGDSTLLLVDIVSSGSSYDDYYVKPCGYSPAGVPLYLIVDPAQQTVRLHSEPGGRAYGRETIASVAEPLFLPAPWELSLHIGEFW</sequence>
<organism evidence="2">
    <name type="scientific">Nonomuraea gerenzanensis</name>
    <dbReference type="NCBI Taxonomy" id="93944"/>
    <lineage>
        <taxon>Bacteria</taxon>
        <taxon>Bacillati</taxon>
        <taxon>Actinomycetota</taxon>
        <taxon>Actinomycetes</taxon>
        <taxon>Streptosporangiales</taxon>
        <taxon>Streptosporangiaceae</taxon>
        <taxon>Nonomuraea</taxon>
    </lineage>
</organism>
<dbReference type="CDD" id="cd06260">
    <property type="entry name" value="DUF820-like"/>
    <property type="match status" value="1"/>
</dbReference>